<evidence type="ECO:0000256" key="1">
    <source>
        <dbReference type="SAM" id="SignalP"/>
    </source>
</evidence>
<dbReference type="PANTHER" id="PTHR47572">
    <property type="entry name" value="LIPOPROTEIN-RELATED"/>
    <property type="match status" value="1"/>
</dbReference>
<dbReference type="Gene3D" id="2.120.10.30">
    <property type="entry name" value="TolB, C-terminal domain"/>
    <property type="match status" value="2"/>
</dbReference>
<gene>
    <name evidence="3" type="ORF">C4520_13660</name>
</gene>
<evidence type="ECO:0000313" key="3">
    <source>
        <dbReference type="EMBL" id="RJP18918.1"/>
    </source>
</evidence>
<accession>A0A3A4NCB6</accession>
<dbReference type="AlphaFoldDB" id="A0A3A4NCB6"/>
<dbReference type="PANTHER" id="PTHR47572:SF5">
    <property type="entry name" value="BLR2277 PROTEIN"/>
    <property type="match status" value="1"/>
</dbReference>
<reference evidence="3 4" key="1">
    <citation type="journal article" date="2017" name="ISME J.">
        <title>Energy and carbon metabolisms in a deep terrestrial subsurface fluid microbial community.</title>
        <authorList>
            <person name="Momper L."/>
            <person name="Jungbluth S.P."/>
            <person name="Lee M.D."/>
            <person name="Amend J.P."/>
        </authorList>
    </citation>
    <scope>NUCLEOTIDE SEQUENCE [LARGE SCALE GENOMIC DNA]</scope>
    <source>
        <strain evidence="3">SURF_5</strain>
    </source>
</reference>
<dbReference type="EMBL" id="QZKU01000095">
    <property type="protein sequence ID" value="RJP18918.1"/>
    <property type="molecule type" value="Genomic_DNA"/>
</dbReference>
<dbReference type="InterPro" id="IPR051262">
    <property type="entry name" value="SMP-30/CGR1_Lactonase"/>
</dbReference>
<dbReference type="Pfam" id="PF20067">
    <property type="entry name" value="SSL_N"/>
    <property type="match status" value="1"/>
</dbReference>
<dbReference type="SUPFAM" id="SSF63829">
    <property type="entry name" value="Calcium-dependent phosphotriesterase"/>
    <property type="match status" value="1"/>
</dbReference>
<sequence length="328" mass="35077">MRTLAIYAAFFALVLAPSTAASKENRVIDLSARAINSAPIPGPEGIALGADGTIFIGGHNGKIRAISPAGDMQVFADLNNLPGERTKRISTVGIALDGQGDIYAATLDFDGGCVLKVIGPGKPDSGTVSLYRSGIGMANFILIDKESSVMYVSDSSMFSGRVFRFDMADETRIGAPADEATELLGKFRYANGLALSPDKEYLYVAETTSGRISKVNLRTKESTVFAEPGGWTDGLYFEPARQLLFACDNRGGRITALDLSGKIVGDARVSGKEGQCAPACLLFLNADTIAFTDLWHASLMRALIGRPQHHSYAYRISVDEIIKVPPQE</sequence>
<feature type="signal peptide" evidence="1">
    <location>
        <begin position="1"/>
        <end position="20"/>
    </location>
</feature>
<feature type="domain" description="SMP-30/Gluconolactonase/LRE-like region" evidence="2">
    <location>
        <begin position="178"/>
        <end position="270"/>
    </location>
</feature>
<name>A0A3A4NCB6_ABYX5</name>
<protein>
    <recommendedName>
        <fullName evidence="2">SMP-30/Gluconolactonase/LRE-like region domain-containing protein</fullName>
    </recommendedName>
</protein>
<proteinExistence type="predicted"/>
<dbReference type="InterPro" id="IPR011042">
    <property type="entry name" value="6-blade_b-propeller_TolB-like"/>
</dbReference>
<dbReference type="Pfam" id="PF08450">
    <property type="entry name" value="SGL"/>
    <property type="match status" value="1"/>
</dbReference>
<dbReference type="InterPro" id="IPR013658">
    <property type="entry name" value="SGL"/>
</dbReference>
<keyword evidence="1" id="KW-0732">Signal</keyword>
<organism evidence="3 4">
    <name type="scientific">Abyssobacteria bacterium (strain SURF_5)</name>
    <dbReference type="NCBI Taxonomy" id="2093360"/>
    <lineage>
        <taxon>Bacteria</taxon>
        <taxon>Pseudomonadati</taxon>
        <taxon>Candidatus Hydrogenedentota</taxon>
        <taxon>Candidatus Abyssobacteria</taxon>
    </lineage>
</organism>
<evidence type="ECO:0000259" key="2">
    <source>
        <dbReference type="Pfam" id="PF08450"/>
    </source>
</evidence>
<feature type="chain" id="PRO_5017440034" description="SMP-30/Gluconolactonase/LRE-like region domain-containing protein" evidence="1">
    <location>
        <begin position="21"/>
        <end position="328"/>
    </location>
</feature>
<dbReference type="Proteomes" id="UP000265882">
    <property type="component" value="Unassembled WGS sequence"/>
</dbReference>
<evidence type="ECO:0000313" key="4">
    <source>
        <dbReference type="Proteomes" id="UP000265882"/>
    </source>
</evidence>
<comment type="caution">
    <text evidence="3">The sequence shown here is derived from an EMBL/GenBank/DDBJ whole genome shotgun (WGS) entry which is preliminary data.</text>
</comment>